<feature type="chain" id="PRO_5045417264" evidence="7">
    <location>
        <begin position="22"/>
        <end position="588"/>
    </location>
</feature>
<dbReference type="PANTHER" id="PTHR22726">
    <property type="entry name" value="METALLOENDOPEPTIDASE OMA1"/>
    <property type="match status" value="1"/>
</dbReference>
<dbReference type="Gene3D" id="1.25.40.10">
    <property type="entry name" value="Tetratricopeptide repeat domain"/>
    <property type="match status" value="1"/>
</dbReference>
<evidence type="ECO:0000313" key="9">
    <source>
        <dbReference type="EMBL" id="MFC4822338.1"/>
    </source>
</evidence>
<keyword evidence="10" id="KW-1185">Reference proteome</keyword>
<evidence type="ECO:0000256" key="1">
    <source>
        <dbReference type="ARBA" id="ARBA00001947"/>
    </source>
</evidence>
<dbReference type="GO" id="GO:0008237">
    <property type="term" value="F:metallopeptidase activity"/>
    <property type="evidence" value="ECO:0007669"/>
    <property type="project" value="UniProtKB-KW"/>
</dbReference>
<keyword evidence="2" id="KW-0645">Protease</keyword>
<evidence type="ECO:0000313" key="10">
    <source>
        <dbReference type="Proteomes" id="UP001595886"/>
    </source>
</evidence>
<evidence type="ECO:0000256" key="4">
    <source>
        <dbReference type="ARBA" id="ARBA00022801"/>
    </source>
</evidence>
<feature type="signal peptide" evidence="7">
    <location>
        <begin position="1"/>
        <end position="21"/>
    </location>
</feature>
<gene>
    <name evidence="9" type="ORF">ACFO6Q_18585</name>
</gene>
<dbReference type="InterPro" id="IPR011990">
    <property type="entry name" value="TPR-like_helical_dom_sf"/>
</dbReference>
<evidence type="ECO:0000256" key="7">
    <source>
        <dbReference type="SAM" id="SignalP"/>
    </source>
</evidence>
<evidence type="ECO:0000256" key="2">
    <source>
        <dbReference type="ARBA" id="ARBA00022670"/>
    </source>
</evidence>
<comment type="caution">
    <text evidence="9">The sequence shown here is derived from an EMBL/GenBank/DDBJ whole genome shotgun (WGS) entry which is preliminary data.</text>
</comment>
<organism evidence="9 10">
    <name type="scientific">Dokdonella ginsengisoli</name>
    <dbReference type="NCBI Taxonomy" id="363846"/>
    <lineage>
        <taxon>Bacteria</taxon>
        <taxon>Pseudomonadati</taxon>
        <taxon>Pseudomonadota</taxon>
        <taxon>Gammaproteobacteria</taxon>
        <taxon>Lysobacterales</taxon>
        <taxon>Rhodanobacteraceae</taxon>
        <taxon>Dokdonella</taxon>
    </lineage>
</organism>
<evidence type="ECO:0000256" key="6">
    <source>
        <dbReference type="ARBA" id="ARBA00023049"/>
    </source>
</evidence>
<dbReference type="EMBL" id="JBHSHD010000016">
    <property type="protein sequence ID" value="MFC4822338.1"/>
    <property type="molecule type" value="Genomic_DNA"/>
</dbReference>
<dbReference type="InterPro" id="IPR001915">
    <property type="entry name" value="Peptidase_M48"/>
</dbReference>
<evidence type="ECO:0000259" key="8">
    <source>
        <dbReference type="Pfam" id="PF01435"/>
    </source>
</evidence>
<keyword evidence="4 9" id="KW-0378">Hydrolase</keyword>
<evidence type="ECO:0000256" key="3">
    <source>
        <dbReference type="ARBA" id="ARBA00022723"/>
    </source>
</evidence>
<dbReference type="SUPFAM" id="SSF48452">
    <property type="entry name" value="TPR-like"/>
    <property type="match status" value="1"/>
</dbReference>
<dbReference type="Proteomes" id="UP001595886">
    <property type="component" value="Unassembled WGS sequence"/>
</dbReference>
<feature type="domain" description="Peptidase M48" evidence="8">
    <location>
        <begin position="68"/>
        <end position="256"/>
    </location>
</feature>
<dbReference type="EC" id="3.4.24.-" evidence="9"/>
<keyword evidence="3" id="KW-0479">Metal-binding</keyword>
<name>A0ABV9QY68_9GAMM</name>
<protein>
    <submittedName>
        <fullName evidence="9">M48 family metalloprotease</fullName>
        <ecNumber evidence="9">3.4.24.-</ecNumber>
    </submittedName>
</protein>
<dbReference type="InterPro" id="IPR051156">
    <property type="entry name" value="Mito/Outer_Membr_Metalloprot"/>
</dbReference>
<keyword evidence="5" id="KW-0862">Zinc</keyword>
<dbReference type="Pfam" id="PF01435">
    <property type="entry name" value="Peptidase_M48"/>
    <property type="match status" value="1"/>
</dbReference>
<keyword evidence="7" id="KW-0732">Signal</keyword>
<accession>A0ABV9QY68</accession>
<comment type="cofactor">
    <cofactor evidence="1">
        <name>Zn(2+)</name>
        <dbReference type="ChEBI" id="CHEBI:29105"/>
    </cofactor>
</comment>
<dbReference type="PANTHER" id="PTHR22726:SF1">
    <property type="entry name" value="METALLOENDOPEPTIDASE OMA1, MITOCHONDRIAL"/>
    <property type="match status" value="1"/>
</dbReference>
<keyword evidence="6 9" id="KW-0482">Metalloprotease</keyword>
<evidence type="ECO:0000256" key="5">
    <source>
        <dbReference type="ARBA" id="ARBA00022833"/>
    </source>
</evidence>
<dbReference type="RefSeq" id="WP_380022617.1">
    <property type="nucleotide sequence ID" value="NZ_JBHSHD010000016.1"/>
</dbReference>
<dbReference type="Gene3D" id="3.30.2010.10">
    <property type="entry name" value="Metalloproteases ('zincins'), catalytic domain"/>
    <property type="match status" value="1"/>
</dbReference>
<reference evidence="10" key="1">
    <citation type="journal article" date="2019" name="Int. J. Syst. Evol. Microbiol.">
        <title>The Global Catalogue of Microorganisms (GCM) 10K type strain sequencing project: providing services to taxonomists for standard genome sequencing and annotation.</title>
        <authorList>
            <consortium name="The Broad Institute Genomics Platform"/>
            <consortium name="The Broad Institute Genome Sequencing Center for Infectious Disease"/>
            <person name="Wu L."/>
            <person name="Ma J."/>
        </authorList>
    </citation>
    <scope>NUCLEOTIDE SEQUENCE [LARGE SCALE GENOMIC DNA]</scope>
    <source>
        <strain evidence="10">CCUG 30340</strain>
    </source>
</reference>
<proteinExistence type="predicted"/>
<sequence length="588" mass="63552">MRFSRGLSLLAAACVATLAGAREPDVRLPDIGSSAAGMVSPQDMYDYGSGALQEMRSYGMVLDDALLNDYLTGLGYRLVSNSEHPNLRFTFFIMNDEQINAFAMPGGFVAANAGLITAMQREDELAGVLAHEISHVEQQHILRAFEDTTKMSIPIMLAMLGVMIAAAGRSDDAAPAAMAAGTSLMQQRQINFTRSEEAEADRFGIQILSRSGFDPNAMASAFQALQRVMRVNGVDIPEFLLDHPLDTKRIAEARDRAAQLGCPAEPQLRPNRVSLPSTASLNLDLAVPGQRNDDAADAIDEASAIAASEAATTKVEKKSDDPKALPQVSVTACVSRGPAVQGYFELMRERARVLSARSRTAVRAYYANNLRDDPAFDTIANRYGYALALARSGDTATAIAQSRKLAERHPDSAPLGLALAGALDLAGDKAAALKTYERLHSDFLGNRAVTLSYADALLGQADERNAKRALELLRPMIARYSDDPDLQKSFGRANQLAGDKVRAAEAYAEAAYLTGHAEDALNQLKALSKQTDLTYYQRSRIDARITQLTPTVLELRKRRSPSSDSPNSMAPALSCCEPSRLQIRVGKP</sequence>